<protein>
    <recommendedName>
        <fullName evidence="6">AN1-type domain-containing protein</fullName>
    </recommendedName>
</protein>
<organism evidence="7 8">
    <name type="scientific">Erythroxylum novogranatense</name>
    <dbReference type="NCBI Taxonomy" id="1862640"/>
    <lineage>
        <taxon>Eukaryota</taxon>
        <taxon>Viridiplantae</taxon>
        <taxon>Streptophyta</taxon>
        <taxon>Embryophyta</taxon>
        <taxon>Tracheophyta</taxon>
        <taxon>Spermatophyta</taxon>
        <taxon>Magnoliopsida</taxon>
        <taxon>eudicotyledons</taxon>
        <taxon>Gunneridae</taxon>
        <taxon>Pentapetalae</taxon>
        <taxon>rosids</taxon>
        <taxon>fabids</taxon>
        <taxon>Malpighiales</taxon>
        <taxon>Erythroxylaceae</taxon>
        <taxon>Erythroxylum</taxon>
    </lineage>
</organism>
<keyword evidence="4" id="KW-0862">Zinc</keyword>
<keyword evidence="3 5" id="KW-0863">Zinc-finger</keyword>
<evidence type="ECO:0000313" key="7">
    <source>
        <dbReference type="EMBL" id="KAJ8899626.1"/>
    </source>
</evidence>
<dbReference type="GO" id="GO:0008270">
    <property type="term" value="F:zinc ion binding"/>
    <property type="evidence" value="ECO:0007669"/>
    <property type="project" value="UniProtKB-KW"/>
</dbReference>
<sequence length="119" mass="13222">MEKEHRCQTPKNHCCLNNCGFFGSLVTMNLCSQSTQSASRPSSSLPALWPSTSELSGSVEEKSSWCSACKKWVGLIGNKCRYGTMSCGAHRYPEKHNCNYDFKKARREEIAKANPLVVA</sequence>
<dbReference type="Gene3D" id="1.20.5.4770">
    <property type="match status" value="1"/>
</dbReference>
<name>A0AAV8UDS4_9ROSI</name>
<evidence type="ECO:0000256" key="2">
    <source>
        <dbReference type="ARBA" id="ARBA00022723"/>
    </source>
</evidence>
<evidence type="ECO:0000256" key="5">
    <source>
        <dbReference type="PROSITE-ProRule" id="PRU00449"/>
    </source>
</evidence>
<proteinExistence type="predicted"/>
<dbReference type="EMBL" id="JAIWQS010000008">
    <property type="protein sequence ID" value="KAJ8899626.1"/>
    <property type="molecule type" value="Genomic_DNA"/>
</dbReference>
<dbReference type="Gene3D" id="4.10.1110.10">
    <property type="entry name" value="AN1-like Zinc finger"/>
    <property type="match status" value="1"/>
</dbReference>
<evidence type="ECO:0000256" key="4">
    <source>
        <dbReference type="ARBA" id="ARBA00022833"/>
    </source>
</evidence>
<dbReference type="SUPFAM" id="SSF57716">
    <property type="entry name" value="Glucocorticoid receptor-like (DNA-binding domain)"/>
    <property type="match status" value="1"/>
</dbReference>
<dbReference type="SUPFAM" id="SSF118310">
    <property type="entry name" value="AN1-like Zinc finger"/>
    <property type="match status" value="1"/>
</dbReference>
<evidence type="ECO:0000313" key="8">
    <source>
        <dbReference type="Proteomes" id="UP001159364"/>
    </source>
</evidence>
<dbReference type="InterPro" id="IPR035896">
    <property type="entry name" value="AN1-like_Znf"/>
</dbReference>
<evidence type="ECO:0000256" key="1">
    <source>
        <dbReference type="ARBA" id="ARBA00003732"/>
    </source>
</evidence>
<keyword evidence="8" id="KW-1185">Reference proteome</keyword>
<gene>
    <name evidence="7" type="ORF">K2173_018600</name>
</gene>
<accession>A0AAV8UDS4</accession>
<dbReference type="PANTHER" id="PTHR10634:SF67">
    <property type="entry name" value="AN1-TYPE ZINC FINGER PROTEIN 3"/>
    <property type="match status" value="1"/>
</dbReference>
<dbReference type="InterPro" id="IPR050652">
    <property type="entry name" value="AN1_A20_ZnFinger"/>
</dbReference>
<dbReference type="AlphaFoldDB" id="A0AAV8UDS4"/>
<dbReference type="Proteomes" id="UP001159364">
    <property type="component" value="Linkage Group LG08"/>
</dbReference>
<evidence type="ECO:0000256" key="3">
    <source>
        <dbReference type="ARBA" id="ARBA00022771"/>
    </source>
</evidence>
<dbReference type="InterPro" id="IPR002653">
    <property type="entry name" value="Znf_A20"/>
</dbReference>
<reference evidence="7 8" key="1">
    <citation type="submission" date="2021-09" db="EMBL/GenBank/DDBJ databases">
        <title>Genomic insights and catalytic innovation underlie evolution of tropane alkaloids biosynthesis.</title>
        <authorList>
            <person name="Wang Y.-J."/>
            <person name="Tian T."/>
            <person name="Huang J.-P."/>
            <person name="Huang S.-X."/>
        </authorList>
    </citation>
    <scope>NUCLEOTIDE SEQUENCE [LARGE SCALE GENOMIC DNA]</scope>
    <source>
        <strain evidence="7">KIB-2018</strain>
        <tissue evidence="7">Leaf</tissue>
    </source>
</reference>
<dbReference type="GO" id="GO:0003677">
    <property type="term" value="F:DNA binding"/>
    <property type="evidence" value="ECO:0007669"/>
    <property type="project" value="InterPro"/>
</dbReference>
<dbReference type="PANTHER" id="PTHR10634">
    <property type="entry name" value="AN1-TYPE ZINC FINGER PROTEIN"/>
    <property type="match status" value="1"/>
</dbReference>
<dbReference type="InterPro" id="IPR000058">
    <property type="entry name" value="Znf_AN1"/>
</dbReference>
<comment type="caution">
    <text evidence="7">The sequence shown here is derived from an EMBL/GenBank/DDBJ whole genome shotgun (WGS) entry which is preliminary data.</text>
</comment>
<dbReference type="Pfam" id="PF01754">
    <property type="entry name" value="zf-A20"/>
    <property type="match status" value="1"/>
</dbReference>
<comment type="function">
    <text evidence="1">May be involved in environmental stress response.</text>
</comment>
<feature type="domain" description="AN1-type" evidence="6">
    <location>
        <begin position="60"/>
        <end position="106"/>
    </location>
</feature>
<evidence type="ECO:0000259" key="6">
    <source>
        <dbReference type="PROSITE" id="PS51039"/>
    </source>
</evidence>
<dbReference type="PROSITE" id="PS51039">
    <property type="entry name" value="ZF_AN1"/>
    <property type="match status" value="1"/>
</dbReference>
<keyword evidence="2" id="KW-0479">Metal-binding</keyword>
<dbReference type="SMART" id="SM00154">
    <property type="entry name" value="ZnF_AN1"/>
    <property type="match status" value="1"/>
</dbReference>